<dbReference type="GO" id="GO:0005829">
    <property type="term" value="C:cytosol"/>
    <property type="evidence" value="ECO:0007669"/>
    <property type="project" value="TreeGrafter"/>
</dbReference>
<reference evidence="5" key="1">
    <citation type="submission" date="2023-05" db="EMBL/GenBank/DDBJ databases">
        <authorList>
            <person name="Zhang X."/>
        </authorList>
    </citation>
    <scope>NUCLEOTIDE SEQUENCE</scope>
    <source>
        <strain evidence="5">BD1B2-1</strain>
    </source>
</reference>
<sequence>MENLTKLDKIDYRLLNLLQNNAKVTNAYLSQQIGLSQAAIFERVKRLENDGYIKNYYAQIDGPKAGLGATFFVQISLTNNSRKSMDSFLQKIDELDEVIECHNITGSSNFLLKIVTKDLHSFQDLVMGEMSKLEEIGSLESMIVLSVMKDSKTVPIPLN</sequence>
<keyword evidence="1" id="KW-0805">Transcription regulation</keyword>
<dbReference type="InterPro" id="IPR019888">
    <property type="entry name" value="Tscrpt_reg_AsnC-like"/>
</dbReference>
<dbReference type="InterPro" id="IPR019887">
    <property type="entry name" value="Tscrpt_reg_AsnC/Lrp_C"/>
</dbReference>
<evidence type="ECO:0000256" key="3">
    <source>
        <dbReference type="ARBA" id="ARBA00023163"/>
    </source>
</evidence>
<dbReference type="GO" id="GO:0043200">
    <property type="term" value="P:response to amino acid"/>
    <property type="evidence" value="ECO:0007669"/>
    <property type="project" value="TreeGrafter"/>
</dbReference>
<dbReference type="Gene3D" id="3.30.70.920">
    <property type="match status" value="1"/>
</dbReference>
<dbReference type="Gene3D" id="1.10.10.10">
    <property type="entry name" value="Winged helix-like DNA-binding domain superfamily/Winged helix DNA-binding domain"/>
    <property type="match status" value="1"/>
</dbReference>
<dbReference type="PANTHER" id="PTHR30154">
    <property type="entry name" value="LEUCINE-RESPONSIVE REGULATORY PROTEIN"/>
    <property type="match status" value="1"/>
</dbReference>
<dbReference type="InterPro" id="IPR036388">
    <property type="entry name" value="WH-like_DNA-bd_sf"/>
</dbReference>
<keyword evidence="2" id="KW-0238">DNA-binding</keyword>
<dbReference type="InterPro" id="IPR036390">
    <property type="entry name" value="WH_DNA-bd_sf"/>
</dbReference>
<dbReference type="PROSITE" id="PS50956">
    <property type="entry name" value="HTH_ASNC_2"/>
    <property type="match status" value="1"/>
</dbReference>
<dbReference type="SUPFAM" id="SSF46785">
    <property type="entry name" value="Winged helix' DNA-binding domain"/>
    <property type="match status" value="1"/>
</dbReference>
<dbReference type="SMART" id="SM00344">
    <property type="entry name" value="HTH_ASNC"/>
    <property type="match status" value="1"/>
</dbReference>
<keyword evidence="6" id="KW-1185">Reference proteome</keyword>
<dbReference type="PANTHER" id="PTHR30154:SF34">
    <property type="entry name" value="TRANSCRIPTIONAL REGULATOR AZLB"/>
    <property type="match status" value="1"/>
</dbReference>
<evidence type="ECO:0000259" key="4">
    <source>
        <dbReference type="PROSITE" id="PS50956"/>
    </source>
</evidence>
<evidence type="ECO:0000256" key="2">
    <source>
        <dbReference type="ARBA" id="ARBA00023125"/>
    </source>
</evidence>
<organism evidence="5 6">
    <name type="scientific">Xanthocytophaga agilis</name>
    <dbReference type="NCBI Taxonomy" id="3048010"/>
    <lineage>
        <taxon>Bacteria</taxon>
        <taxon>Pseudomonadati</taxon>
        <taxon>Bacteroidota</taxon>
        <taxon>Cytophagia</taxon>
        <taxon>Cytophagales</taxon>
        <taxon>Rhodocytophagaceae</taxon>
        <taxon>Xanthocytophaga</taxon>
    </lineage>
</organism>
<dbReference type="RefSeq" id="WP_313974851.1">
    <property type="nucleotide sequence ID" value="NZ_JASJOU010000002.1"/>
</dbReference>
<dbReference type="SUPFAM" id="SSF54909">
    <property type="entry name" value="Dimeric alpha+beta barrel"/>
    <property type="match status" value="1"/>
</dbReference>
<protein>
    <submittedName>
        <fullName evidence="5">Lrp/AsnC family transcriptional regulator</fullName>
    </submittedName>
</protein>
<dbReference type="Pfam" id="PF13412">
    <property type="entry name" value="HTH_24"/>
    <property type="match status" value="1"/>
</dbReference>
<feature type="domain" description="HTH asnC-type" evidence="4">
    <location>
        <begin position="7"/>
        <end position="68"/>
    </location>
</feature>
<keyword evidence="3" id="KW-0804">Transcription</keyword>
<accession>A0AAE3QYS9</accession>
<dbReference type="AlphaFoldDB" id="A0AAE3QYS9"/>
<name>A0AAE3QYS9_9BACT</name>
<evidence type="ECO:0000313" key="6">
    <source>
        <dbReference type="Proteomes" id="UP001232063"/>
    </source>
</evidence>
<dbReference type="InterPro" id="IPR000485">
    <property type="entry name" value="AsnC-type_HTH_dom"/>
</dbReference>
<comment type="caution">
    <text evidence="5">The sequence shown here is derived from an EMBL/GenBank/DDBJ whole genome shotgun (WGS) entry which is preliminary data.</text>
</comment>
<gene>
    <name evidence="5" type="ORF">QNI22_07715</name>
</gene>
<dbReference type="EMBL" id="JASJOU010000002">
    <property type="protein sequence ID" value="MDJ1500526.1"/>
    <property type="molecule type" value="Genomic_DNA"/>
</dbReference>
<dbReference type="InterPro" id="IPR011008">
    <property type="entry name" value="Dimeric_a/b-barrel"/>
</dbReference>
<evidence type="ECO:0000256" key="1">
    <source>
        <dbReference type="ARBA" id="ARBA00023015"/>
    </source>
</evidence>
<dbReference type="Proteomes" id="UP001232063">
    <property type="component" value="Unassembled WGS sequence"/>
</dbReference>
<dbReference type="GO" id="GO:0043565">
    <property type="term" value="F:sequence-specific DNA binding"/>
    <property type="evidence" value="ECO:0007669"/>
    <property type="project" value="InterPro"/>
</dbReference>
<dbReference type="Pfam" id="PF01037">
    <property type="entry name" value="AsnC_trans_reg"/>
    <property type="match status" value="1"/>
</dbReference>
<evidence type="ECO:0000313" key="5">
    <source>
        <dbReference type="EMBL" id="MDJ1500526.1"/>
    </source>
</evidence>
<dbReference type="PRINTS" id="PR00033">
    <property type="entry name" value="HTHASNC"/>
</dbReference>
<proteinExistence type="predicted"/>